<dbReference type="Gene3D" id="2.40.70.10">
    <property type="entry name" value="Acid Proteases"/>
    <property type="match status" value="1"/>
</dbReference>
<feature type="region of interest" description="Disordered" evidence="3">
    <location>
        <begin position="40"/>
        <end position="65"/>
    </location>
</feature>
<keyword evidence="1" id="KW-0645">Protease</keyword>
<evidence type="ECO:0000256" key="3">
    <source>
        <dbReference type="SAM" id="MobiDB-lite"/>
    </source>
</evidence>
<evidence type="ECO:0000313" key="6">
    <source>
        <dbReference type="Proteomes" id="UP000054279"/>
    </source>
</evidence>
<dbReference type="AlphaFoldDB" id="A0A0C9UTE5"/>
<keyword evidence="2" id="KW-0378">Hydrolase</keyword>
<dbReference type="HOGENOM" id="CLU_1078363_0_0_1"/>
<dbReference type="PROSITE" id="PS50175">
    <property type="entry name" value="ASP_PROT_RETROV"/>
    <property type="match status" value="1"/>
</dbReference>
<protein>
    <recommendedName>
        <fullName evidence="4">Peptidase A2 domain-containing protein</fullName>
    </recommendedName>
</protein>
<keyword evidence="6" id="KW-1185">Reference proteome</keyword>
<dbReference type="SUPFAM" id="SSF50630">
    <property type="entry name" value="Acid proteases"/>
    <property type="match status" value="1"/>
</dbReference>
<sequence length="258" mass="28249">MDYSSDEEPRLPVVEEEFESHNPSVLLASVDRTSLRVQAELPDELPLAPRTEEDTLPDNPSSSKSISKVKKLFSELKMKVKGEMLTLKRIMACLPGCAFLGSQATATKAWINEYGKNLTRVVIDSGADITLISHTAWSQLSPQPKVKAGQRINLVQVTGASTISGFISLPLFFDTDNGPVQLDVEAYIVIGMTTLFILGNDFADQFALLVVRDENGAQLHFSKSGRTLQVENSIGPSLKDKAGQVFCVHVSKHISYLV</sequence>
<dbReference type="PROSITE" id="PS00141">
    <property type="entry name" value="ASP_PROTEASE"/>
    <property type="match status" value="1"/>
</dbReference>
<dbReference type="InterPro" id="IPR001995">
    <property type="entry name" value="Peptidase_A2_cat"/>
</dbReference>
<reference evidence="5 6" key="1">
    <citation type="submission" date="2014-06" db="EMBL/GenBank/DDBJ databases">
        <title>Evolutionary Origins and Diversification of the Mycorrhizal Mutualists.</title>
        <authorList>
            <consortium name="DOE Joint Genome Institute"/>
            <consortium name="Mycorrhizal Genomics Consortium"/>
            <person name="Kohler A."/>
            <person name="Kuo A."/>
            <person name="Nagy L.G."/>
            <person name="Floudas D."/>
            <person name="Copeland A."/>
            <person name="Barry K.W."/>
            <person name="Cichocki N."/>
            <person name="Veneault-Fourrey C."/>
            <person name="LaButti K."/>
            <person name="Lindquist E.A."/>
            <person name="Lipzen A."/>
            <person name="Lundell T."/>
            <person name="Morin E."/>
            <person name="Murat C."/>
            <person name="Riley R."/>
            <person name="Ohm R."/>
            <person name="Sun H."/>
            <person name="Tunlid A."/>
            <person name="Henrissat B."/>
            <person name="Grigoriev I.V."/>
            <person name="Hibbett D.S."/>
            <person name="Martin F."/>
        </authorList>
    </citation>
    <scope>NUCLEOTIDE SEQUENCE [LARGE SCALE GENOMIC DNA]</scope>
    <source>
        <strain evidence="5 6">SS14</strain>
    </source>
</reference>
<dbReference type="EMBL" id="KN837302">
    <property type="protein sequence ID" value="KIJ28601.1"/>
    <property type="molecule type" value="Genomic_DNA"/>
</dbReference>
<keyword evidence="1" id="KW-0064">Aspartyl protease</keyword>
<gene>
    <name evidence="5" type="ORF">M422DRAFT_54542</name>
</gene>
<organism evidence="5 6">
    <name type="scientific">Sphaerobolus stellatus (strain SS14)</name>
    <dbReference type="NCBI Taxonomy" id="990650"/>
    <lineage>
        <taxon>Eukaryota</taxon>
        <taxon>Fungi</taxon>
        <taxon>Dikarya</taxon>
        <taxon>Basidiomycota</taxon>
        <taxon>Agaricomycotina</taxon>
        <taxon>Agaricomycetes</taxon>
        <taxon>Phallomycetidae</taxon>
        <taxon>Geastrales</taxon>
        <taxon>Sphaerobolaceae</taxon>
        <taxon>Sphaerobolus</taxon>
    </lineage>
</organism>
<evidence type="ECO:0000256" key="2">
    <source>
        <dbReference type="ARBA" id="ARBA00022801"/>
    </source>
</evidence>
<accession>A0A0C9UTE5</accession>
<evidence type="ECO:0000256" key="1">
    <source>
        <dbReference type="ARBA" id="ARBA00022750"/>
    </source>
</evidence>
<dbReference type="GO" id="GO:0004190">
    <property type="term" value="F:aspartic-type endopeptidase activity"/>
    <property type="evidence" value="ECO:0007669"/>
    <property type="project" value="UniProtKB-KW"/>
</dbReference>
<dbReference type="Proteomes" id="UP000054279">
    <property type="component" value="Unassembled WGS sequence"/>
</dbReference>
<dbReference type="CDD" id="cd00303">
    <property type="entry name" value="retropepsin_like"/>
    <property type="match status" value="1"/>
</dbReference>
<evidence type="ECO:0000259" key="4">
    <source>
        <dbReference type="PROSITE" id="PS50175"/>
    </source>
</evidence>
<evidence type="ECO:0000313" key="5">
    <source>
        <dbReference type="EMBL" id="KIJ28601.1"/>
    </source>
</evidence>
<dbReference type="InterPro" id="IPR001969">
    <property type="entry name" value="Aspartic_peptidase_AS"/>
</dbReference>
<dbReference type="InterPro" id="IPR021109">
    <property type="entry name" value="Peptidase_aspartic_dom_sf"/>
</dbReference>
<dbReference type="GO" id="GO:0006508">
    <property type="term" value="P:proteolysis"/>
    <property type="evidence" value="ECO:0007669"/>
    <property type="project" value="InterPro"/>
</dbReference>
<dbReference type="OrthoDB" id="3068303at2759"/>
<feature type="domain" description="Peptidase A2" evidence="4">
    <location>
        <begin position="119"/>
        <end position="202"/>
    </location>
</feature>
<proteinExistence type="predicted"/>
<name>A0A0C9UTE5_SPHS4</name>